<proteinExistence type="predicted"/>
<reference evidence="2" key="1">
    <citation type="journal article" date="2019" name="MBio">
        <title>Virus Genomes from Deep Sea Sediments Expand the Ocean Megavirome and Support Independent Origins of Viral Gigantism.</title>
        <authorList>
            <person name="Backstrom D."/>
            <person name="Yutin N."/>
            <person name="Jorgensen S.L."/>
            <person name="Dharamshi J."/>
            <person name="Homa F."/>
            <person name="Zaremba-Niedwiedzka K."/>
            <person name="Spang A."/>
            <person name="Wolf Y.I."/>
            <person name="Koonin E.V."/>
            <person name="Ettema T.J."/>
        </authorList>
    </citation>
    <scope>NUCLEOTIDE SEQUENCE</scope>
</reference>
<feature type="transmembrane region" description="Helical" evidence="1">
    <location>
        <begin position="48"/>
        <end position="75"/>
    </location>
</feature>
<keyword evidence="1" id="KW-0812">Transmembrane</keyword>
<dbReference type="EMBL" id="MK500501">
    <property type="protein sequence ID" value="QBK90877.1"/>
    <property type="molecule type" value="Genomic_DNA"/>
</dbReference>
<organism evidence="2">
    <name type="scientific">Pithovirus LCPAC201</name>
    <dbReference type="NCBI Taxonomy" id="2506591"/>
    <lineage>
        <taxon>Viruses</taxon>
        <taxon>Pithoviruses</taxon>
    </lineage>
</organism>
<evidence type="ECO:0008006" key="3">
    <source>
        <dbReference type="Google" id="ProtNLM"/>
    </source>
</evidence>
<name>A0A481Z511_9VIRU</name>
<protein>
    <recommendedName>
        <fullName evidence="3">Transmembrane protein</fullName>
    </recommendedName>
</protein>
<keyword evidence="1" id="KW-1133">Transmembrane helix</keyword>
<gene>
    <name evidence="2" type="ORF">LCPAC201_01780</name>
</gene>
<evidence type="ECO:0000256" key="1">
    <source>
        <dbReference type="SAM" id="Phobius"/>
    </source>
</evidence>
<evidence type="ECO:0000313" key="2">
    <source>
        <dbReference type="EMBL" id="QBK90877.1"/>
    </source>
</evidence>
<keyword evidence="1" id="KW-0472">Membrane</keyword>
<accession>A0A481Z511</accession>
<sequence>MATPIDVPMVYSPYKPSLREITRSGWSTSAPSSIIYHPSMKSSSEVHISGILVAFLIISIAILIGLIIWVIHLVLTNSKNSGKIDYHHK</sequence>